<reference evidence="8" key="1">
    <citation type="submission" date="2012-09" db="EMBL/GenBank/DDBJ databases">
        <authorList>
            <person name="Martin A.A."/>
        </authorList>
    </citation>
    <scope>NUCLEOTIDE SEQUENCE</scope>
</reference>
<dbReference type="WBParaSite" id="ACAC_0000177101-mRNA-1">
    <property type="protein sequence ID" value="ACAC_0000177101-mRNA-1"/>
    <property type="gene ID" value="ACAC_0000177101"/>
</dbReference>
<keyword evidence="8" id="KW-1185">Reference proteome</keyword>
<dbReference type="PANTHER" id="PTHR43827">
    <property type="entry name" value="2,5-DIKETO-D-GLUCONIC ACID REDUCTASE"/>
    <property type="match status" value="1"/>
</dbReference>
<dbReference type="Proteomes" id="UP000035642">
    <property type="component" value="Unassembled WGS sequence"/>
</dbReference>
<dbReference type="InterPro" id="IPR023210">
    <property type="entry name" value="NADP_OxRdtase_dom"/>
</dbReference>
<evidence type="ECO:0000256" key="5">
    <source>
        <dbReference type="PIRSR" id="PIRSR000097-2"/>
    </source>
</evidence>
<dbReference type="PRINTS" id="PR00069">
    <property type="entry name" value="ALDKETRDTASE"/>
</dbReference>
<reference evidence="9" key="2">
    <citation type="submission" date="2016-04" db="UniProtKB">
        <authorList>
            <consortium name="WormBaseParasite"/>
        </authorList>
    </citation>
    <scope>IDENTIFICATION</scope>
</reference>
<dbReference type="PROSITE" id="PS00062">
    <property type="entry name" value="ALDOKETO_REDUCTASE_2"/>
    <property type="match status" value="1"/>
</dbReference>
<dbReference type="Gene3D" id="3.20.20.100">
    <property type="entry name" value="NADP-dependent oxidoreductase domain"/>
    <property type="match status" value="1"/>
</dbReference>
<protein>
    <submittedName>
        <fullName evidence="9">Aldo_ket_red domain-containing protein</fullName>
    </submittedName>
</protein>
<evidence type="ECO:0000256" key="3">
    <source>
        <dbReference type="ARBA" id="ARBA00023002"/>
    </source>
</evidence>
<evidence type="ECO:0000256" key="4">
    <source>
        <dbReference type="PIRSR" id="PIRSR000097-1"/>
    </source>
</evidence>
<dbReference type="PIRSF" id="PIRSF000097">
    <property type="entry name" value="AKR"/>
    <property type="match status" value="1"/>
</dbReference>
<dbReference type="FunFam" id="3.20.20.100:FF:000006">
    <property type="entry name" value="Aldo-keto reductase family 1 member A1"/>
    <property type="match status" value="1"/>
</dbReference>
<dbReference type="GO" id="GO:0016491">
    <property type="term" value="F:oxidoreductase activity"/>
    <property type="evidence" value="ECO:0007669"/>
    <property type="project" value="UniProtKB-KW"/>
</dbReference>
<evidence type="ECO:0000313" key="8">
    <source>
        <dbReference type="Proteomes" id="UP000035642"/>
    </source>
</evidence>
<feature type="site" description="Lowers pKa of active site Tyr" evidence="6">
    <location>
        <position position="78"/>
    </location>
</feature>
<evidence type="ECO:0000256" key="6">
    <source>
        <dbReference type="PIRSR" id="PIRSR000097-3"/>
    </source>
</evidence>
<name>A0A158P6Z9_ANGCA</name>
<organism evidence="8 9">
    <name type="scientific">Angiostrongylus cantonensis</name>
    <name type="common">Rat lungworm</name>
    <dbReference type="NCBI Taxonomy" id="6313"/>
    <lineage>
        <taxon>Eukaryota</taxon>
        <taxon>Metazoa</taxon>
        <taxon>Ecdysozoa</taxon>
        <taxon>Nematoda</taxon>
        <taxon>Chromadorea</taxon>
        <taxon>Rhabditida</taxon>
        <taxon>Rhabditina</taxon>
        <taxon>Rhabditomorpha</taxon>
        <taxon>Strongyloidea</taxon>
        <taxon>Metastrongylidae</taxon>
        <taxon>Angiostrongylus</taxon>
    </lineage>
</organism>
<dbReference type="SUPFAM" id="SSF51430">
    <property type="entry name" value="NAD(P)-linked oxidoreductase"/>
    <property type="match status" value="1"/>
</dbReference>
<evidence type="ECO:0000259" key="7">
    <source>
        <dbReference type="Pfam" id="PF00248"/>
    </source>
</evidence>
<evidence type="ECO:0000313" key="9">
    <source>
        <dbReference type="WBParaSite" id="ACAC_0000177101-mRNA-1"/>
    </source>
</evidence>
<dbReference type="InterPro" id="IPR018170">
    <property type="entry name" value="Aldo/ket_reductase_CS"/>
</dbReference>
<accession>A0A158P6Z9</accession>
<keyword evidence="3" id="KW-0560">Oxidoreductase</keyword>
<sequence length="317" mass="35894">MTIPTLKLSSGYEMPVLGLGTWEGKPGEVEKAVEVAVNAGYTHIDCAWVYGNQMEIGETLKRLFSSGHKRENIFITSKVWNTFHSAPACKKNVLEILCQLHLKYIDLMLIHWPIGYEEGGDPFPKRKDCDKIKYSNEDYVTTWKVLEDFVKEGKIRSIGISNFNHKQIERLIANSTIKPAVLQIEMHPYLQQKKLRAFCSERGIAITAYSPLGCPGSTFFRKPGDPNILTEPSVKKIAAAHGKTPAQVVLRWAVQQNVIVIPKSTSETRIKENAALFDFQLTEAEMKEIDGLDRGWRFVDFSPGDSDHPHLPFLEEY</sequence>
<dbReference type="InterPro" id="IPR020471">
    <property type="entry name" value="AKR"/>
</dbReference>
<dbReference type="STRING" id="6313.A0A158P6Z9"/>
<dbReference type="PROSITE" id="PS00063">
    <property type="entry name" value="ALDOKETO_REDUCTASE_3"/>
    <property type="match status" value="1"/>
</dbReference>
<dbReference type="AlphaFoldDB" id="A0A158P6Z9"/>
<dbReference type="InterPro" id="IPR036812">
    <property type="entry name" value="NAD(P)_OxRdtase_dom_sf"/>
</dbReference>
<proteinExistence type="inferred from homology"/>
<dbReference type="PANTHER" id="PTHR43827:SF14">
    <property type="entry name" value="NADP-DEPENDENT OXIDOREDUCTASE DOMAIN-CONTAINING PROTEIN"/>
    <property type="match status" value="1"/>
</dbReference>
<dbReference type="Pfam" id="PF00248">
    <property type="entry name" value="Aldo_ket_red"/>
    <property type="match status" value="1"/>
</dbReference>
<keyword evidence="2" id="KW-0521">NADP</keyword>
<feature type="domain" description="NADP-dependent oxidoreductase" evidence="7">
    <location>
        <begin position="17"/>
        <end position="293"/>
    </location>
</feature>
<comment type="similarity">
    <text evidence="1">Belongs to the aldo/keto reductase family.</text>
</comment>
<evidence type="ECO:0000256" key="2">
    <source>
        <dbReference type="ARBA" id="ARBA00022857"/>
    </source>
</evidence>
<feature type="active site" description="Proton donor" evidence="4">
    <location>
        <position position="50"/>
    </location>
</feature>
<feature type="binding site" evidence="5">
    <location>
        <position position="111"/>
    </location>
    <ligand>
        <name>substrate</name>
    </ligand>
</feature>
<evidence type="ECO:0000256" key="1">
    <source>
        <dbReference type="ARBA" id="ARBA00007905"/>
    </source>
</evidence>